<feature type="region of interest" description="Disordered" evidence="1">
    <location>
        <begin position="155"/>
        <end position="174"/>
    </location>
</feature>
<feature type="region of interest" description="Disordered" evidence="1">
    <location>
        <begin position="1"/>
        <end position="34"/>
    </location>
</feature>
<dbReference type="Proteomes" id="UP000243459">
    <property type="component" value="Chromosome 7"/>
</dbReference>
<keyword evidence="3" id="KW-1185">Reference proteome</keyword>
<evidence type="ECO:0000313" key="2">
    <source>
        <dbReference type="EMBL" id="ONK62661.1"/>
    </source>
</evidence>
<gene>
    <name evidence="2" type="ORF">A4U43_C07F6550</name>
</gene>
<feature type="compositionally biased region" description="Polar residues" evidence="1">
    <location>
        <begin position="1"/>
        <end position="18"/>
    </location>
</feature>
<feature type="region of interest" description="Disordered" evidence="1">
    <location>
        <begin position="118"/>
        <end position="140"/>
    </location>
</feature>
<protein>
    <submittedName>
        <fullName evidence="2">Uncharacterized protein</fullName>
    </submittedName>
</protein>
<feature type="compositionally biased region" description="Gly residues" evidence="1">
    <location>
        <begin position="163"/>
        <end position="174"/>
    </location>
</feature>
<dbReference type="EMBL" id="CM007387">
    <property type="protein sequence ID" value="ONK62661.1"/>
    <property type="molecule type" value="Genomic_DNA"/>
</dbReference>
<evidence type="ECO:0000313" key="3">
    <source>
        <dbReference type="Proteomes" id="UP000243459"/>
    </source>
</evidence>
<dbReference type="Gramene" id="ONK62661">
    <property type="protein sequence ID" value="ONK62661"/>
    <property type="gene ID" value="A4U43_C07F6550"/>
</dbReference>
<accession>A0A5P1ED74</accession>
<proteinExistence type="predicted"/>
<organism evidence="2 3">
    <name type="scientific">Asparagus officinalis</name>
    <name type="common">Garden asparagus</name>
    <dbReference type="NCBI Taxonomy" id="4686"/>
    <lineage>
        <taxon>Eukaryota</taxon>
        <taxon>Viridiplantae</taxon>
        <taxon>Streptophyta</taxon>
        <taxon>Embryophyta</taxon>
        <taxon>Tracheophyta</taxon>
        <taxon>Spermatophyta</taxon>
        <taxon>Magnoliopsida</taxon>
        <taxon>Liliopsida</taxon>
        <taxon>Asparagales</taxon>
        <taxon>Asparagaceae</taxon>
        <taxon>Asparagoideae</taxon>
        <taxon>Asparagus</taxon>
    </lineage>
</organism>
<reference evidence="3" key="1">
    <citation type="journal article" date="2017" name="Nat. Commun.">
        <title>The asparagus genome sheds light on the origin and evolution of a young Y chromosome.</title>
        <authorList>
            <person name="Harkess A."/>
            <person name="Zhou J."/>
            <person name="Xu C."/>
            <person name="Bowers J.E."/>
            <person name="Van der Hulst R."/>
            <person name="Ayyampalayam S."/>
            <person name="Mercati F."/>
            <person name="Riccardi P."/>
            <person name="McKain M.R."/>
            <person name="Kakrana A."/>
            <person name="Tang H."/>
            <person name="Ray J."/>
            <person name="Groenendijk J."/>
            <person name="Arikit S."/>
            <person name="Mathioni S.M."/>
            <person name="Nakano M."/>
            <person name="Shan H."/>
            <person name="Telgmann-Rauber A."/>
            <person name="Kanno A."/>
            <person name="Yue Z."/>
            <person name="Chen H."/>
            <person name="Li W."/>
            <person name="Chen Y."/>
            <person name="Xu X."/>
            <person name="Zhang Y."/>
            <person name="Luo S."/>
            <person name="Chen H."/>
            <person name="Gao J."/>
            <person name="Mao Z."/>
            <person name="Pires J.C."/>
            <person name="Luo M."/>
            <person name="Kudrna D."/>
            <person name="Wing R.A."/>
            <person name="Meyers B.C."/>
            <person name="Yi K."/>
            <person name="Kong H."/>
            <person name="Lavrijsen P."/>
            <person name="Sunseri F."/>
            <person name="Falavigna A."/>
            <person name="Ye Y."/>
            <person name="Leebens-Mack J.H."/>
            <person name="Chen G."/>
        </authorList>
    </citation>
    <scope>NUCLEOTIDE SEQUENCE [LARGE SCALE GENOMIC DNA]</scope>
    <source>
        <strain evidence="3">cv. DH0086</strain>
    </source>
</reference>
<dbReference type="AlphaFoldDB" id="A0A5P1ED74"/>
<name>A0A5P1ED74_ASPOF</name>
<evidence type="ECO:0000256" key="1">
    <source>
        <dbReference type="SAM" id="MobiDB-lite"/>
    </source>
</evidence>
<sequence length="224" mass="23370">MNQIHRQQTKTVAPNSGSEIPKSQKRERLVRPAVQGKLIDDGVSSDDVSRGHFIKHPVRILGDPTGGVEANEGVLDEDVGSRHSVANGEGVYGSAVGEAVEPGRGLEHERVGVGVGEGAEAAREEGGRGGGVRRRGSGPGGGCLTVKMILERRGSAGRRCGQSRGGQGWVGRGGGGMSEARRLRVLGRRQEGVDGIEEWKRWSGCGSASCGGWRSRGGGGRCIS</sequence>